<feature type="non-terminal residue" evidence="1">
    <location>
        <position position="1"/>
    </location>
</feature>
<gene>
    <name evidence="1" type="ORF">FA15DRAFT_606703</name>
</gene>
<evidence type="ECO:0000313" key="2">
    <source>
        <dbReference type="Proteomes" id="UP000307440"/>
    </source>
</evidence>
<dbReference type="AlphaFoldDB" id="A0A5C3K9U0"/>
<dbReference type="STRING" id="230819.A0A5C3K9U0"/>
<dbReference type="EMBL" id="ML210692">
    <property type="protein sequence ID" value="TFK16634.1"/>
    <property type="molecule type" value="Genomic_DNA"/>
</dbReference>
<keyword evidence="2" id="KW-1185">Reference proteome</keyword>
<accession>A0A5C3K9U0</accession>
<name>A0A5C3K9U0_COPMA</name>
<reference evidence="1 2" key="1">
    <citation type="journal article" date="2019" name="Nat. Ecol. Evol.">
        <title>Megaphylogeny resolves global patterns of mushroom evolution.</title>
        <authorList>
            <person name="Varga T."/>
            <person name="Krizsan K."/>
            <person name="Foldi C."/>
            <person name="Dima B."/>
            <person name="Sanchez-Garcia M."/>
            <person name="Sanchez-Ramirez S."/>
            <person name="Szollosi G.J."/>
            <person name="Szarkandi J.G."/>
            <person name="Papp V."/>
            <person name="Albert L."/>
            <person name="Andreopoulos W."/>
            <person name="Angelini C."/>
            <person name="Antonin V."/>
            <person name="Barry K.W."/>
            <person name="Bougher N.L."/>
            <person name="Buchanan P."/>
            <person name="Buyck B."/>
            <person name="Bense V."/>
            <person name="Catcheside P."/>
            <person name="Chovatia M."/>
            <person name="Cooper J."/>
            <person name="Damon W."/>
            <person name="Desjardin D."/>
            <person name="Finy P."/>
            <person name="Geml J."/>
            <person name="Haridas S."/>
            <person name="Hughes K."/>
            <person name="Justo A."/>
            <person name="Karasinski D."/>
            <person name="Kautmanova I."/>
            <person name="Kiss B."/>
            <person name="Kocsube S."/>
            <person name="Kotiranta H."/>
            <person name="LaButti K.M."/>
            <person name="Lechner B.E."/>
            <person name="Liimatainen K."/>
            <person name="Lipzen A."/>
            <person name="Lukacs Z."/>
            <person name="Mihaltcheva S."/>
            <person name="Morgado L.N."/>
            <person name="Niskanen T."/>
            <person name="Noordeloos M.E."/>
            <person name="Ohm R.A."/>
            <person name="Ortiz-Santana B."/>
            <person name="Ovrebo C."/>
            <person name="Racz N."/>
            <person name="Riley R."/>
            <person name="Savchenko A."/>
            <person name="Shiryaev A."/>
            <person name="Soop K."/>
            <person name="Spirin V."/>
            <person name="Szebenyi C."/>
            <person name="Tomsovsky M."/>
            <person name="Tulloss R.E."/>
            <person name="Uehling J."/>
            <person name="Grigoriev I.V."/>
            <person name="Vagvolgyi C."/>
            <person name="Papp T."/>
            <person name="Martin F.M."/>
            <person name="Miettinen O."/>
            <person name="Hibbett D.S."/>
            <person name="Nagy L.G."/>
        </authorList>
    </citation>
    <scope>NUCLEOTIDE SEQUENCE [LARGE SCALE GENOMIC DNA]</scope>
    <source>
        <strain evidence="1 2">CBS 121175</strain>
    </source>
</reference>
<protein>
    <submittedName>
        <fullName evidence="1">Uncharacterized protein</fullName>
    </submittedName>
</protein>
<evidence type="ECO:0000313" key="1">
    <source>
        <dbReference type="EMBL" id="TFK16634.1"/>
    </source>
</evidence>
<dbReference type="Proteomes" id="UP000307440">
    <property type="component" value="Unassembled WGS sequence"/>
</dbReference>
<sequence length="100" mass="11738">HLPRSTFSDKQMNIILWSHRCMGVPVPSTCSMKRVQEVLQKLCGIRTSRYRGAFGNIYYVNDFHGMIAQEFANPRVPPHLHFLPDEERFFVCVERALDWL</sequence>
<organism evidence="1 2">
    <name type="scientific">Coprinopsis marcescibilis</name>
    <name type="common">Agaric fungus</name>
    <name type="synonym">Psathyrella marcescibilis</name>
    <dbReference type="NCBI Taxonomy" id="230819"/>
    <lineage>
        <taxon>Eukaryota</taxon>
        <taxon>Fungi</taxon>
        <taxon>Dikarya</taxon>
        <taxon>Basidiomycota</taxon>
        <taxon>Agaricomycotina</taxon>
        <taxon>Agaricomycetes</taxon>
        <taxon>Agaricomycetidae</taxon>
        <taxon>Agaricales</taxon>
        <taxon>Agaricineae</taxon>
        <taxon>Psathyrellaceae</taxon>
        <taxon>Coprinopsis</taxon>
    </lineage>
</organism>
<proteinExistence type="predicted"/>
<dbReference type="OrthoDB" id="2881727at2759"/>